<dbReference type="GO" id="GO:0003676">
    <property type="term" value="F:nucleic acid binding"/>
    <property type="evidence" value="ECO:0007669"/>
    <property type="project" value="InterPro"/>
</dbReference>
<dbReference type="GO" id="GO:0008270">
    <property type="term" value="F:zinc ion binding"/>
    <property type="evidence" value="ECO:0007669"/>
    <property type="project" value="InterPro"/>
</dbReference>
<evidence type="ECO:0000313" key="2">
    <source>
        <dbReference type="EMBL" id="KKM86194.1"/>
    </source>
</evidence>
<proteinExistence type="predicted"/>
<dbReference type="InterPro" id="IPR003615">
    <property type="entry name" value="HNH_nuc"/>
</dbReference>
<name>A0A0F9KV22_9ZZZZ</name>
<accession>A0A0F9KV22</accession>
<dbReference type="InterPro" id="IPR002711">
    <property type="entry name" value="HNH"/>
</dbReference>
<dbReference type="Pfam" id="PF01844">
    <property type="entry name" value="HNH"/>
    <property type="match status" value="1"/>
</dbReference>
<dbReference type="AlphaFoldDB" id="A0A0F9KV22"/>
<feature type="domain" description="HNH nuclease" evidence="1">
    <location>
        <begin position="39"/>
        <end position="92"/>
    </location>
</feature>
<organism evidence="2">
    <name type="scientific">marine sediment metagenome</name>
    <dbReference type="NCBI Taxonomy" id="412755"/>
    <lineage>
        <taxon>unclassified sequences</taxon>
        <taxon>metagenomes</taxon>
        <taxon>ecological metagenomes</taxon>
    </lineage>
</organism>
<dbReference type="Gene3D" id="1.10.30.50">
    <property type="match status" value="1"/>
</dbReference>
<dbReference type="SMART" id="SM00507">
    <property type="entry name" value="HNHc"/>
    <property type="match status" value="1"/>
</dbReference>
<dbReference type="CDD" id="cd00085">
    <property type="entry name" value="HNHc"/>
    <property type="match status" value="1"/>
</dbReference>
<comment type="caution">
    <text evidence="2">The sequence shown here is derived from an EMBL/GenBank/DDBJ whole genome shotgun (WGS) entry which is preliminary data.</text>
</comment>
<dbReference type="GO" id="GO:0004519">
    <property type="term" value="F:endonuclease activity"/>
    <property type="evidence" value="ECO:0007669"/>
    <property type="project" value="InterPro"/>
</dbReference>
<dbReference type="PANTHER" id="PTHR33877:SF1">
    <property type="entry name" value="TYPE IV METHYL-DIRECTED RESTRICTION ENZYME ECOKMCRA"/>
    <property type="match status" value="1"/>
</dbReference>
<protein>
    <recommendedName>
        <fullName evidence="1">HNH nuclease domain-containing protein</fullName>
    </recommendedName>
</protein>
<reference evidence="2" key="1">
    <citation type="journal article" date="2015" name="Nature">
        <title>Complex archaea that bridge the gap between prokaryotes and eukaryotes.</title>
        <authorList>
            <person name="Spang A."/>
            <person name="Saw J.H."/>
            <person name="Jorgensen S.L."/>
            <person name="Zaremba-Niedzwiedzka K."/>
            <person name="Martijn J."/>
            <person name="Lind A.E."/>
            <person name="van Eijk R."/>
            <person name="Schleper C."/>
            <person name="Guy L."/>
            <person name="Ettema T.J."/>
        </authorList>
    </citation>
    <scope>NUCLEOTIDE SEQUENCE</scope>
</reference>
<dbReference type="PANTHER" id="PTHR33877">
    <property type="entry name" value="SLL1193 PROTEIN"/>
    <property type="match status" value="1"/>
</dbReference>
<dbReference type="InterPro" id="IPR052892">
    <property type="entry name" value="NA-targeting_endonuclease"/>
</dbReference>
<sequence>MARRPRYGRDAHYKYATYQATNARTEARRRGYIARITLDEWRYTLEFFEYTCAYCGVSCETRPLQLEHFVPLGRGGHSVLGNCVPACSSCNYRKSTNDPFHDQFWAHYFPRGQQQRVYELIEYAGGLPEPGRWEPKHAENSCYPLTAYCGARDNISGSDLSITCDKCRSVLFGKGWIPYV</sequence>
<evidence type="ECO:0000259" key="1">
    <source>
        <dbReference type="SMART" id="SM00507"/>
    </source>
</evidence>
<gene>
    <name evidence="2" type="ORF">LCGC14_1281350</name>
</gene>
<dbReference type="EMBL" id="LAZR01007292">
    <property type="protein sequence ID" value="KKM86194.1"/>
    <property type="molecule type" value="Genomic_DNA"/>
</dbReference>